<keyword evidence="4" id="KW-1185">Reference proteome</keyword>
<gene>
    <name evidence="3" type="ORF">GCM10010326_52610</name>
</gene>
<keyword evidence="2" id="KW-0472">Membrane</keyword>
<protein>
    <submittedName>
        <fullName evidence="3">Uncharacterized protein</fullName>
    </submittedName>
</protein>
<accession>A0ABQ3AGA4</accession>
<keyword evidence="2" id="KW-0812">Transmembrane</keyword>
<dbReference type="RefSeq" id="WP_161250631.1">
    <property type="nucleotide sequence ID" value="NZ_BMUU01000009.1"/>
</dbReference>
<evidence type="ECO:0000256" key="1">
    <source>
        <dbReference type="SAM" id="MobiDB-lite"/>
    </source>
</evidence>
<organism evidence="3 4">
    <name type="scientific">Streptomyces xanthochromogenes</name>
    <dbReference type="NCBI Taxonomy" id="67384"/>
    <lineage>
        <taxon>Bacteria</taxon>
        <taxon>Bacillati</taxon>
        <taxon>Actinomycetota</taxon>
        <taxon>Actinomycetes</taxon>
        <taxon>Kitasatosporales</taxon>
        <taxon>Streptomycetaceae</taxon>
        <taxon>Streptomyces</taxon>
    </lineage>
</organism>
<evidence type="ECO:0000313" key="3">
    <source>
        <dbReference type="EMBL" id="GGY51615.1"/>
    </source>
</evidence>
<sequence>MSEASRRRSTGARAAAAVVVVVLIGAGLGAWLLVRAGGGPGPCDRLLKDRRVQAALEPQQGVGCADLGEAVKRATASAGGTGQHSLQQAQAMKNVLLALADDGGPGTDGRVTVPLAEAVGDYADDTHATLGPGDADYARHGLAADAPWQDKNGVHMAVDRRTLLRALSALSAEPTSYATLRAASTRRASGELTSAGTDPAVHPMRNAWVLGSFDAVADHARKGLGKERLGDWDRTVQSVLTAHMAATIPPYAQDPAGHVLATWQRSLHTAQPGAVFTRLEEQGVLMTQAWGKARGTGASELSSMVGQARDVADQARSEGLRSLS</sequence>
<evidence type="ECO:0000313" key="4">
    <source>
        <dbReference type="Proteomes" id="UP000600946"/>
    </source>
</evidence>
<name>A0ABQ3AGA4_9ACTN</name>
<evidence type="ECO:0000256" key="2">
    <source>
        <dbReference type="SAM" id="Phobius"/>
    </source>
</evidence>
<dbReference type="Proteomes" id="UP000600946">
    <property type="component" value="Unassembled WGS sequence"/>
</dbReference>
<feature type="region of interest" description="Disordered" evidence="1">
    <location>
        <begin position="301"/>
        <end position="324"/>
    </location>
</feature>
<feature type="transmembrane region" description="Helical" evidence="2">
    <location>
        <begin position="12"/>
        <end position="34"/>
    </location>
</feature>
<proteinExistence type="predicted"/>
<reference evidence="4" key="1">
    <citation type="journal article" date="2019" name="Int. J. Syst. Evol. Microbiol.">
        <title>The Global Catalogue of Microorganisms (GCM) 10K type strain sequencing project: providing services to taxonomists for standard genome sequencing and annotation.</title>
        <authorList>
            <consortium name="The Broad Institute Genomics Platform"/>
            <consortium name="The Broad Institute Genome Sequencing Center for Infectious Disease"/>
            <person name="Wu L."/>
            <person name="Ma J."/>
        </authorList>
    </citation>
    <scope>NUCLEOTIDE SEQUENCE [LARGE SCALE GENOMIC DNA]</scope>
    <source>
        <strain evidence="4">JCM 4594</strain>
    </source>
</reference>
<comment type="caution">
    <text evidence="3">The sequence shown here is derived from an EMBL/GenBank/DDBJ whole genome shotgun (WGS) entry which is preliminary data.</text>
</comment>
<keyword evidence="2" id="KW-1133">Transmembrane helix</keyword>
<feature type="compositionally biased region" description="Basic and acidic residues" evidence="1">
    <location>
        <begin position="310"/>
        <end position="324"/>
    </location>
</feature>
<dbReference type="GeneID" id="96293186"/>
<dbReference type="EMBL" id="BMUU01000009">
    <property type="protein sequence ID" value="GGY51615.1"/>
    <property type="molecule type" value="Genomic_DNA"/>
</dbReference>